<sequence length="305" mass="34687">MKRKINNTELTPAILKQIFQERLDLSSTDLNEVAKSFSKLYIDYQADIVNKVTIKRVPNTIYTWIDPPNGRSERVVLFFHGGGYTMGSTADHMQLIASLVILSGISFLGIDYRLCPQHRFPAPIDDAEAAYRWLMLQGYSQKAIGFSGISAGGLIVTQLIYRCQNQGIQIPSVALVMSGPKDLDFDRPSCIYNSKYDIVVPERLRNIRNYYIPDHNDTKVSELYPARQQYEKYPKTLFQVGDCEVLLDDSIEFFRFLRQQGHPINLQIIPDMIHCGQIFSDVYPPGEKAILSAAEFLKSSLSKDM</sequence>
<dbReference type="SUPFAM" id="SSF53474">
    <property type="entry name" value="alpha/beta-Hydrolases"/>
    <property type="match status" value="1"/>
</dbReference>
<name>H6RFR0_9BACT</name>
<organism evidence="3">
    <name type="scientific">uncultured Flavobacteriia bacterium</name>
    <dbReference type="NCBI Taxonomy" id="212695"/>
    <lineage>
        <taxon>Bacteria</taxon>
        <taxon>Pseudomonadati</taxon>
        <taxon>Bacteroidota</taxon>
        <taxon>Flavobacteriia</taxon>
        <taxon>environmental samples</taxon>
    </lineage>
</organism>
<dbReference type="GO" id="GO:0016787">
    <property type="term" value="F:hydrolase activity"/>
    <property type="evidence" value="ECO:0007669"/>
    <property type="project" value="UniProtKB-KW"/>
</dbReference>
<dbReference type="Pfam" id="PF07859">
    <property type="entry name" value="Abhydrolase_3"/>
    <property type="match status" value="1"/>
</dbReference>
<keyword evidence="1 3" id="KW-0378">Hydrolase</keyword>
<dbReference type="EMBL" id="FO117592">
    <property type="protein sequence ID" value="CCF99871.1"/>
    <property type="molecule type" value="Genomic_DNA"/>
</dbReference>
<evidence type="ECO:0000313" key="3">
    <source>
        <dbReference type="EMBL" id="CCF99871.1"/>
    </source>
</evidence>
<dbReference type="PANTHER" id="PTHR48081">
    <property type="entry name" value="AB HYDROLASE SUPERFAMILY PROTEIN C4A8.06C"/>
    <property type="match status" value="1"/>
</dbReference>
<dbReference type="InterPro" id="IPR050300">
    <property type="entry name" value="GDXG_lipolytic_enzyme"/>
</dbReference>
<evidence type="ECO:0000259" key="2">
    <source>
        <dbReference type="Pfam" id="PF07859"/>
    </source>
</evidence>
<reference evidence="3" key="1">
    <citation type="journal article" date="2012" name="Environ. Microbiol.">
        <title>Genomic content of uncultured Bacteroidetes from contrasting oceanic provinces in the North Atlantic Ocean.</title>
        <authorList>
            <person name="Gomez-Pereira P.R."/>
            <person name="Schuler M."/>
            <person name="Fuchs B.M."/>
            <person name="Bennke C."/>
            <person name="Teeling H."/>
            <person name="Waldmann J."/>
            <person name="Richter M."/>
            <person name="Barbe V."/>
            <person name="Bataille E."/>
            <person name="Glockner F.O."/>
            <person name="Amann R."/>
        </authorList>
    </citation>
    <scope>NUCLEOTIDE SEQUENCE</scope>
</reference>
<accession>H6RFR0</accession>
<feature type="domain" description="Alpha/beta hydrolase fold-3" evidence="2">
    <location>
        <begin position="76"/>
        <end position="275"/>
    </location>
</feature>
<proteinExistence type="predicted"/>
<dbReference type="InterPro" id="IPR013094">
    <property type="entry name" value="AB_hydrolase_3"/>
</dbReference>
<gene>
    <name evidence="3" type="ORF">VIS_S3CBB10005</name>
</gene>
<protein>
    <submittedName>
        <fullName evidence="3">Alpha/beta hydrolase fold-3 domain protein</fullName>
    </submittedName>
</protein>
<dbReference type="PANTHER" id="PTHR48081:SF8">
    <property type="entry name" value="ALPHA_BETA HYDROLASE FOLD-3 DOMAIN-CONTAINING PROTEIN-RELATED"/>
    <property type="match status" value="1"/>
</dbReference>
<reference evidence="3" key="2">
    <citation type="submission" date="2012-02" db="EMBL/GenBank/DDBJ databases">
        <authorList>
            <person name="Genoscope - CEA"/>
        </authorList>
    </citation>
    <scope>NUCLEOTIDE SEQUENCE</scope>
</reference>
<dbReference type="InterPro" id="IPR029058">
    <property type="entry name" value="AB_hydrolase_fold"/>
</dbReference>
<dbReference type="Gene3D" id="3.40.50.1820">
    <property type="entry name" value="alpha/beta hydrolase"/>
    <property type="match status" value="1"/>
</dbReference>
<evidence type="ECO:0000256" key="1">
    <source>
        <dbReference type="ARBA" id="ARBA00022801"/>
    </source>
</evidence>
<dbReference type="AlphaFoldDB" id="H6RFR0"/>